<evidence type="ECO:0000313" key="1">
    <source>
        <dbReference type="EMBL" id="TRT45907.1"/>
    </source>
</evidence>
<name>A0A551XB03_MICAE</name>
<dbReference type="Proteomes" id="UP000316443">
    <property type="component" value="Unassembled WGS sequence"/>
</dbReference>
<comment type="caution">
    <text evidence="1">The sequence shown here is derived from an EMBL/GenBank/DDBJ whole genome shotgun (WGS) entry which is preliminary data.</text>
</comment>
<protein>
    <submittedName>
        <fullName evidence="1">Uncharacterized protein</fullName>
    </submittedName>
</protein>
<gene>
    <name evidence="1" type="ORF">EWV85_19105</name>
</gene>
<organism evidence="1 2">
    <name type="scientific">Microcystis aeruginosa Ma_QC_C_20070703_M131</name>
    <dbReference type="NCBI Taxonomy" id="2486263"/>
    <lineage>
        <taxon>Bacteria</taxon>
        <taxon>Bacillati</taxon>
        <taxon>Cyanobacteriota</taxon>
        <taxon>Cyanophyceae</taxon>
        <taxon>Oscillatoriophycideae</taxon>
        <taxon>Chroococcales</taxon>
        <taxon>Microcystaceae</taxon>
        <taxon>Microcystis</taxon>
    </lineage>
</organism>
<dbReference type="EMBL" id="SFCA01000205">
    <property type="protein sequence ID" value="TRT45907.1"/>
    <property type="molecule type" value="Genomic_DNA"/>
</dbReference>
<sequence>MTQPPNISPLSLQSDYMTATDQFITLQTSANLLEEQKNLNLHLPVDAGLAEEITLYQTQIKNTVTIYISDQSLPSYIDIFNSASNFCALWQAAYQIVTPKLKNAYVDPVAKKTVSILSLVLQLKQAELIKR</sequence>
<accession>A0A551XB03</accession>
<dbReference type="AlphaFoldDB" id="A0A551XB03"/>
<evidence type="ECO:0000313" key="2">
    <source>
        <dbReference type="Proteomes" id="UP000316443"/>
    </source>
</evidence>
<proteinExistence type="predicted"/>
<reference evidence="1 2" key="1">
    <citation type="submission" date="2019-01" db="EMBL/GenBank/DDBJ databases">
        <title>Coherence of Microcystis species and biogeography revealed through population genomics.</title>
        <authorList>
            <person name="Perez-Carrascal O.M."/>
            <person name="Terrat Y."/>
            <person name="Giani A."/>
            <person name="Fortin N."/>
            <person name="Tromas N."/>
            <person name="Shapiro B.J."/>
        </authorList>
    </citation>
    <scope>NUCLEOTIDE SEQUENCE [LARGE SCALE GENOMIC DNA]</scope>
    <source>
        <strain evidence="1">Ma_QC_C_20070703_M131</strain>
    </source>
</reference>